<keyword evidence="2" id="KW-1185">Reference proteome</keyword>
<sequence>MVTGEQEPQLSPPSYGRDNPKAPPSPKVASSRGQATYGRGNPKTPPSPEYGGDNLNVPPPVESRGQNGYGRDKTKAPPLPEKAPSHGQKTYGGGNRKTPPLLEVDGGNKADLNSPTRYGRVDPRTPPSPDPSDPRIQSVDGRVDPTEPTPPEPAEPTRPMLGGITMHTSVLYHHHLLHSLSPNFLGSLPHFCPKPYPQTPFINFPQNQLTELAVCVHNPRTQVLQNHVKFSKPKKIDQFSCIPISKIHTETISKHKTGKGNDDDDDDMWMMMKDEARSDVDQESILSDYYFSSILSHDTMESALSNHLSIKLSSSTLPSGTLHELFMGVFTEDQEIIRAVKDDLRAVKERDPACFSYVHCFLHFKGFLACQAHRVAHKLWSQNRKILALLIQNRVSEVLALDIHPGAKIGRGILLDHATGVVVGETAVIGDNVSILHNVTLGGTGKIGGDRHPKIGDGVLIGAGTCVLGNVRIGEGAKIGAGSVVLKDLPARTTAVGNPAKLIGGKDNPVKLDKIPSHTMDHTSHIEFYDYVV</sequence>
<evidence type="ECO:0000313" key="1">
    <source>
        <dbReference type="EMBL" id="KAI3673858.1"/>
    </source>
</evidence>
<organism evidence="1 2">
    <name type="scientific">Arctium lappa</name>
    <name type="common">Greater burdock</name>
    <name type="synonym">Lappa major</name>
    <dbReference type="NCBI Taxonomy" id="4217"/>
    <lineage>
        <taxon>Eukaryota</taxon>
        <taxon>Viridiplantae</taxon>
        <taxon>Streptophyta</taxon>
        <taxon>Embryophyta</taxon>
        <taxon>Tracheophyta</taxon>
        <taxon>Spermatophyta</taxon>
        <taxon>Magnoliopsida</taxon>
        <taxon>eudicotyledons</taxon>
        <taxon>Gunneridae</taxon>
        <taxon>Pentapetalae</taxon>
        <taxon>asterids</taxon>
        <taxon>campanulids</taxon>
        <taxon>Asterales</taxon>
        <taxon>Asteraceae</taxon>
        <taxon>Carduoideae</taxon>
        <taxon>Cardueae</taxon>
        <taxon>Arctiinae</taxon>
        <taxon>Arctium</taxon>
    </lineage>
</organism>
<comment type="caution">
    <text evidence="1">The sequence shown here is derived from an EMBL/GenBank/DDBJ whole genome shotgun (WGS) entry which is preliminary data.</text>
</comment>
<gene>
    <name evidence="1" type="ORF">L6452_39988</name>
</gene>
<protein>
    <submittedName>
        <fullName evidence="1">Uncharacterized protein</fullName>
    </submittedName>
</protein>
<evidence type="ECO:0000313" key="2">
    <source>
        <dbReference type="Proteomes" id="UP001055879"/>
    </source>
</evidence>
<dbReference type="EMBL" id="CM042061">
    <property type="protein sequence ID" value="KAI3673858.1"/>
    <property type="molecule type" value="Genomic_DNA"/>
</dbReference>
<name>A0ACB8XTW0_ARCLA</name>
<reference evidence="2" key="1">
    <citation type="journal article" date="2022" name="Mol. Ecol. Resour.">
        <title>The genomes of chicory, endive, great burdock and yacon provide insights into Asteraceae palaeo-polyploidization history and plant inulin production.</title>
        <authorList>
            <person name="Fan W."/>
            <person name="Wang S."/>
            <person name="Wang H."/>
            <person name="Wang A."/>
            <person name="Jiang F."/>
            <person name="Liu H."/>
            <person name="Zhao H."/>
            <person name="Xu D."/>
            <person name="Zhang Y."/>
        </authorList>
    </citation>
    <scope>NUCLEOTIDE SEQUENCE [LARGE SCALE GENOMIC DNA]</scope>
    <source>
        <strain evidence="2">cv. Niubang</strain>
    </source>
</reference>
<reference evidence="1 2" key="2">
    <citation type="journal article" date="2022" name="Mol. Ecol. Resour.">
        <title>The genomes of chicory, endive, great burdock and yacon provide insights into Asteraceae paleo-polyploidization history and plant inulin production.</title>
        <authorList>
            <person name="Fan W."/>
            <person name="Wang S."/>
            <person name="Wang H."/>
            <person name="Wang A."/>
            <person name="Jiang F."/>
            <person name="Liu H."/>
            <person name="Zhao H."/>
            <person name="Xu D."/>
            <person name="Zhang Y."/>
        </authorList>
    </citation>
    <scope>NUCLEOTIDE SEQUENCE [LARGE SCALE GENOMIC DNA]</scope>
    <source>
        <strain evidence="2">cv. Niubang</strain>
    </source>
</reference>
<proteinExistence type="predicted"/>
<dbReference type="Proteomes" id="UP001055879">
    <property type="component" value="Linkage Group LG15"/>
</dbReference>
<accession>A0ACB8XTW0</accession>